<dbReference type="PANTHER" id="PTHR10366">
    <property type="entry name" value="NAD DEPENDENT EPIMERASE/DEHYDRATASE"/>
    <property type="match status" value="1"/>
</dbReference>
<keyword evidence="1" id="KW-0560">Oxidoreductase</keyword>
<evidence type="ECO:0000313" key="5">
    <source>
        <dbReference type="Proteomes" id="UP000219565"/>
    </source>
</evidence>
<proteinExistence type="inferred from homology"/>
<dbReference type="Gene3D" id="3.40.50.720">
    <property type="entry name" value="NAD(P)-binding Rossmann-like Domain"/>
    <property type="match status" value="1"/>
</dbReference>
<evidence type="ECO:0000313" key="4">
    <source>
        <dbReference type="EMBL" id="SNY76939.1"/>
    </source>
</evidence>
<dbReference type="EMBL" id="OBEG01000001">
    <property type="protein sequence ID" value="SNY76939.1"/>
    <property type="molecule type" value="Genomic_DNA"/>
</dbReference>
<protein>
    <submittedName>
        <fullName evidence="4">Nucleoside-diphosphate-sugar epimerase</fullName>
    </submittedName>
</protein>
<dbReference type="InterPro" id="IPR050425">
    <property type="entry name" value="NAD(P)_dehydrat-like"/>
</dbReference>
<organism evidence="4 5">
    <name type="scientific">Nocardia amikacinitolerans</name>
    <dbReference type="NCBI Taxonomy" id="756689"/>
    <lineage>
        <taxon>Bacteria</taxon>
        <taxon>Bacillati</taxon>
        <taxon>Actinomycetota</taxon>
        <taxon>Actinomycetes</taxon>
        <taxon>Mycobacteriales</taxon>
        <taxon>Nocardiaceae</taxon>
        <taxon>Nocardia</taxon>
    </lineage>
</organism>
<dbReference type="FunFam" id="3.40.50.720:FF:000336">
    <property type="entry name" value="Aldehyde reductase"/>
    <property type="match status" value="1"/>
</dbReference>
<sequence length="360" mass="39011">MSNQVLVTGATGFIAGHVIAELLEHGYRVRATVRDLANTGKRAHLVELARRLGADLEFVAADLDHDAGWSEAVAGCAYVLHVASPFPPYIPDDERELVEPAVQGTLRVLRAAAAEQGVRRVVLTSSIAAIAYGHDVDEVRTEADWSVVERIPPYQKSKTLAERAAWDFVGGLPAERGLELAAVNPGMVLGPLQTAVTSTSHEPIRRLLARDVPGSIRTGWTPVDVRDLAVAHRLAMELPQAAGNRYICAADPVWMADLARILADEYNPRGLRVPTRVLPDWLIRFIARFDKGVRLAVPVLGRTELVSADKARRELGWTMRPVRETVLDTAESLLTFGIVDAPGVLPKTAAPRPAPNALGA</sequence>
<evidence type="ECO:0000256" key="2">
    <source>
        <dbReference type="ARBA" id="ARBA00023445"/>
    </source>
</evidence>
<comment type="similarity">
    <text evidence="2">Belongs to the NAD(P)-dependent epimerase/dehydratase family. Dihydroflavonol-4-reductase subfamily.</text>
</comment>
<keyword evidence="5" id="KW-1185">Reference proteome</keyword>
<dbReference type="GO" id="GO:0016616">
    <property type="term" value="F:oxidoreductase activity, acting on the CH-OH group of donors, NAD or NADP as acceptor"/>
    <property type="evidence" value="ECO:0007669"/>
    <property type="project" value="TreeGrafter"/>
</dbReference>
<evidence type="ECO:0000259" key="3">
    <source>
        <dbReference type="Pfam" id="PF01370"/>
    </source>
</evidence>
<dbReference type="SUPFAM" id="SSF51735">
    <property type="entry name" value="NAD(P)-binding Rossmann-fold domains"/>
    <property type="match status" value="1"/>
</dbReference>
<gene>
    <name evidence="4" type="ORF">SAMN04244553_0862</name>
</gene>
<name>A0A285KWC7_9NOCA</name>
<dbReference type="InterPro" id="IPR036291">
    <property type="entry name" value="NAD(P)-bd_dom_sf"/>
</dbReference>
<dbReference type="Proteomes" id="UP000219565">
    <property type="component" value="Unassembled WGS sequence"/>
</dbReference>
<dbReference type="STRING" id="1379680.GCA_001612615_00157"/>
<accession>A0A285KWC7</accession>
<reference evidence="4 5" key="1">
    <citation type="submission" date="2017-09" db="EMBL/GenBank/DDBJ databases">
        <authorList>
            <person name="Ehlers B."/>
            <person name="Leendertz F.H."/>
        </authorList>
    </citation>
    <scope>NUCLEOTIDE SEQUENCE [LARGE SCALE GENOMIC DNA]</scope>
    <source>
        <strain evidence="4 5">DSM 45537</strain>
    </source>
</reference>
<dbReference type="PANTHER" id="PTHR10366:SF564">
    <property type="entry name" value="STEROL-4-ALPHA-CARBOXYLATE 3-DEHYDROGENASE, DECARBOXYLATING"/>
    <property type="match status" value="1"/>
</dbReference>
<dbReference type="RefSeq" id="WP_097243713.1">
    <property type="nucleotide sequence ID" value="NZ_JAMTCV010000002.1"/>
</dbReference>
<dbReference type="CDD" id="cd05227">
    <property type="entry name" value="AR_SDR_e"/>
    <property type="match status" value="1"/>
</dbReference>
<feature type="domain" description="NAD-dependent epimerase/dehydratase" evidence="3">
    <location>
        <begin position="5"/>
        <end position="243"/>
    </location>
</feature>
<evidence type="ECO:0000256" key="1">
    <source>
        <dbReference type="ARBA" id="ARBA00023002"/>
    </source>
</evidence>
<dbReference type="Pfam" id="PF01370">
    <property type="entry name" value="Epimerase"/>
    <property type="match status" value="1"/>
</dbReference>
<dbReference type="OrthoDB" id="9778052at2"/>
<dbReference type="InterPro" id="IPR001509">
    <property type="entry name" value="Epimerase_deHydtase"/>
</dbReference>
<dbReference type="AlphaFoldDB" id="A0A285KWC7"/>